<evidence type="ECO:0000259" key="3">
    <source>
        <dbReference type="PROSITE" id="PS50118"/>
    </source>
</evidence>
<dbReference type="Gene3D" id="1.10.30.10">
    <property type="entry name" value="High mobility group box domain"/>
    <property type="match status" value="1"/>
</dbReference>
<reference evidence="4" key="1">
    <citation type="submission" date="2022-07" db="EMBL/GenBank/DDBJ databases">
        <title>Phylogenomic reconstructions and comparative analyses of Kickxellomycotina fungi.</title>
        <authorList>
            <person name="Reynolds N.K."/>
            <person name="Stajich J.E."/>
            <person name="Barry K."/>
            <person name="Grigoriev I.V."/>
            <person name="Crous P."/>
            <person name="Smith M.E."/>
        </authorList>
    </citation>
    <scope>NUCLEOTIDE SEQUENCE</scope>
    <source>
        <strain evidence="4">CBS 109367</strain>
    </source>
</reference>
<dbReference type="Proteomes" id="UP001151516">
    <property type="component" value="Unassembled WGS sequence"/>
</dbReference>
<dbReference type="AlphaFoldDB" id="A0A9W8GKC6"/>
<gene>
    <name evidence="4" type="primary">SOX17</name>
    <name evidence="4" type="ORF">IWW39_002377</name>
</gene>
<dbReference type="OrthoDB" id="6247875at2759"/>
<feature type="region of interest" description="Disordered" evidence="2">
    <location>
        <begin position="232"/>
        <end position="334"/>
    </location>
</feature>
<organism evidence="4 5">
    <name type="scientific">Coemansia spiralis</name>
    <dbReference type="NCBI Taxonomy" id="417178"/>
    <lineage>
        <taxon>Eukaryota</taxon>
        <taxon>Fungi</taxon>
        <taxon>Fungi incertae sedis</taxon>
        <taxon>Zoopagomycota</taxon>
        <taxon>Kickxellomycotina</taxon>
        <taxon>Kickxellomycetes</taxon>
        <taxon>Kickxellales</taxon>
        <taxon>Kickxellaceae</taxon>
        <taxon>Coemansia</taxon>
    </lineage>
</organism>
<feature type="region of interest" description="Disordered" evidence="2">
    <location>
        <begin position="105"/>
        <end position="149"/>
    </location>
</feature>
<dbReference type="SUPFAM" id="SSF47095">
    <property type="entry name" value="HMG-box"/>
    <property type="match status" value="1"/>
</dbReference>
<dbReference type="GO" id="GO:0005634">
    <property type="term" value="C:nucleus"/>
    <property type="evidence" value="ECO:0007669"/>
    <property type="project" value="UniProtKB-UniRule"/>
</dbReference>
<dbReference type="EMBL" id="JANBTX010000051">
    <property type="protein sequence ID" value="KAJ2688251.1"/>
    <property type="molecule type" value="Genomic_DNA"/>
</dbReference>
<protein>
    <submittedName>
        <fullName evidence="4">Transcription factor SOX-17</fullName>
    </submittedName>
</protein>
<dbReference type="InterPro" id="IPR009071">
    <property type="entry name" value="HMG_box_dom"/>
</dbReference>
<comment type="caution">
    <text evidence="4">The sequence shown here is derived from an EMBL/GenBank/DDBJ whole genome shotgun (WGS) entry which is preliminary data.</text>
</comment>
<dbReference type="GO" id="GO:0003677">
    <property type="term" value="F:DNA binding"/>
    <property type="evidence" value="ECO:0007669"/>
    <property type="project" value="UniProtKB-UniRule"/>
</dbReference>
<feature type="DNA-binding region" description="HMG box" evidence="1">
    <location>
        <begin position="336"/>
        <end position="404"/>
    </location>
</feature>
<proteinExistence type="predicted"/>
<name>A0A9W8GKC6_9FUNG</name>
<dbReference type="InterPro" id="IPR036910">
    <property type="entry name" value="HMG_box_dom_sf"/>
</dbReference>
<evidence type="ECO:0000313" key="5">
    <source>
        <dbReference type="Proteomes" id="UP001151516"/>
    </source>
</evidence>
<evidence type="ECO:0000313" key="4">
    <source>
        <dbReference type="EMBL" id="KAJ2688251.1"/>
    </source>
</evidence>
<keyword evidence="1" id="KW-0238">DNA-binding</keyword>
<feature type="compositionally biased region" description="Acidic residues" evidence="2">
    <location>
        <begin position="321"/>
        <end position="332"/>
    </location>
</feature>
<dbReference type="SMART" id="SM00398">
    <property type="entry name" value="HMG"/>
    <property type="match status" value="1"/>
</dbReference>
<accession>A0A9W8GKC6</accession>
<feature type="domain" description="HMG box" evidence="3">
    <location>
        <begin position="336"/>
        <end position="404"/>
    </location>
</feature>
<keyword evidence="1" id="KW-0539">Nucleus</keyword>
<sequence>MLNPHTGLHSPPFQPLDYIDDMDQSIHLEQLSADELAVIHQLRRLQQVRSQHIPVVGRHEPLGMITFDARQYLEIRQGFSPILVPSHMLHTVRTFISDNLPRHMQAHPGRQALSPPQTPHSLPPPTFFPMTPVAEQPTSPQATAGFSFSDNAPSSLSGLSAALAQGTGSFPLQPQYSMASPLPPLAGGAVVSPSSMPSLASAVNSMSGGLGLASAPSYMDTDRVSPLLQEDSSQAAFASPPPPAGTNNARKPSAAKSRKTTKASGKLASLSPPPPSHKSGAGDYFSGDESESVLSNSKDCSKKRNKQPTDDAEQPYGLDPNDVDMLDGEDDGECHLRKPPNAFILYRQAQNLKLRKERPGLSVEAASIHIGARWKEEDVTVKLEYKEKADLLRDEYFAKKKRIQAVQKARKIEREELTLASLPRAIAKPRRQTSESKDLESQLVVASARDLGSFSPESLAPMSAMSHHEFAAIQEAPVARPTLSLSVDIDTRQVFGHPQHLSCNGAGSSSLTPMMNHLNTGTSSYALGGSSGDSNAFFGDASLSESAAQSISQQVATSLEHLKAAFSESPPSSSLTAMAIDSSPPKAPCTTAEWASTAAAAAAAASVHPTDHGGWEGMLNSLFQKAS</sequence>
<dbReference type="Pfam" id="PF00505">
    <property type="entry name" value="HMG_box"/>
    <property type="match status" value="1"/>
</dbReference>
<feature type="compositionally biased region" description="Pro residues" evidence="2">
    <location>
        <begin position="116"/>
        <end position="127"/>
    </location>
</feature>
<dbReference type="PROSITE" id="PS50118">
    <property type="entry name" value="HMG_BOX_2"/>
    <property type="match status" value="1"/>
</dbReference>
<keyword evidence="5" id="KW-1185">Reference proteome</keyword>
<evidence type="ECO:0000256" key="2">
    <source>
        <dbReference type="SAM" id="MobiDB-lite"/>
    </source>
</evidence>
<feature type="compositionally biased region" description="Polar residues" evidence="2">
    <location>
        <begin position="136"/>
        <end position="149"/>
    </location>
</feature>
<evidence type="ECO:0000256" key="1">
    <source>
        <dbReference type="PROSITE-ProRule" id="PRU00267"/>
    </source>
</evidence>